<feature type="binding site" evidence="7">
    <location>
        <position position="104"/>
    </location>
    <ligand>
        <name>substrate</name>
    </ligand>
</feature>
<dbReference type="PIRSF" id="PIRSF016020">
    <property type="entry name" value="PHexose_mutarotase"/>
    <property type="match status" value="1"/>
</dbReference>
<name>A0A420IXD5_9PEZI</name>
<evidence type="ECO:0000256" key="5">
    <source>
        <dbReference type="PIRNR" id="PIRNR016020"/>
    </source>
</evidence>
<comment type="function">
    <text evidence="5">Catalyzes the interconversion between the alpha and beta anomers from at least three hexose 6-phosphate sugars (Glc6P, Gal6P, and Man6P).</text>
</comment>
<evidence type="ECO:0000256" key="6">
    <source>
        <dbReference type="PIRSR" id="PIRSR016020-1"/>
    </source>
</evidence>
<dbReference type="Gene3D" id="2.70.98.10">
    <property type="match status" value="1"/>
</dbReference>
<feature type="binding site" evidence="7">
    <location>
        <position position="78"/>
    </location>
    <ligand>
        <name>substrate</name>
    </ligand>
</feature>
<dbReference type="GO" id="GO:0030246">
    <property type="term" value="F:carbohydrate binding"/>
    <property type="evidence" value="ECO:0007669"/>
    <property type="project" value="UniProtKB-UniRule"/>
</dbReference>
<feature type="region of interest" description="Disordered" evidence="8">
    <location>
        <begin position="1"/>
        <end position="29"/>
    </location>
</feature>
<evidence type="ECO:0000256" key="1">
    <source>
        <dbReference type="ARBA" id="ARBA00001096"/>
    </source>
</evidence>
<evidence type="ECO:0000256" key="2">
    <source>
        <dbReference type="ARBA" id="ARBA00005866"/>
    </source>
</evidence>
<dbReference type="AlphaFoldDB" id="A0A420IXD5"/>
<evidence type="ECO:0000256" key="7">
    <source>
        <dbReference type="PIRSR" id="PIRSR016020-2"/>
    </source>
</evidence>
<dbReference type="GO" id="GO:0005975">
    <property type="term" value="P:carbohydrate metabolic process"/>
    <property type="evidence" value="ECO:0007669"/>
    <property type="project" value="InterPro"/>
</dbReference>
<dbReference type="GO" id="GO:0005737">
    <property type="term" value="C:cytoplasm"/>
    <property type="evidence" value="ECO:0007669"/>
    <property type="project" value="TreeGrafter"/>
</dbReference>
<dbReference type="Pfam" id="PF01263">
    <property type="entry name" value="Aldose_epim"/>
    <property type="match status" value="1"/>
</dbReference>
<sequence length="319" mass="35734">MVERPKKPTALTTKSTPTQHVQVTTSHSNSRVNATLSTGESLEILLYGATIISWKDKEGKDRLWLSDAAKLDRSKPVRGGIPLVFPEQVFGKDDSHDPTSKLPQHGFARISDWEYLGKTTSESGEDESVMLSFGLSPNNLSEEIRKFWPYSFVLIYSITFSQNKLTTNLLIRNDGQTAWDFKALMHTYFRVQDISGITLTGLESLSYIDKLATPVNTVTYSSGPVKVGSKTDRIYMVENDTNTSVQILEQEEKKFEVSTDNMNEIVLWNPWSDGAASMDDFAPKDGYKEMVCVEAGSVKNWTELGSDETWEGSQVIYAL</sequence>
<dbReference type="Proteomes" id="UP000285326">
    <property type="component" value="Unassembled WGS sequence"/>
</dbReference>
<dbReference type="InterPro" id="IPR008183">
    <property type="entry name" value="Aldose_1/G6P_1-epimerase"/>
</dbReference>
<dbReference type="InterPro" id="IPR025532">
    <property type="entry name" value="G6P_1-epimerase"/>
</dbReference>
<evidence type="ECO:0000313" key="9">
    <source>
        <dbReference type="EMBL" id="RKF79185.1"/>
    </source>
</evidence>
<dbReference type="EMBL" id="MCBS01020470">
    <property type="protein sequence ID" value="RKF79185.1"/>
    <property type="molecule type" value="Genomic_DNA"/>
</dbReference>
<feature type="active site" evidence="6">
    <location>
        <position position="186"/>
    </location>
</feature>
<comment type="similarity">
    <text evidence="2 5">Belongs to the glucose-6-phosphate 1-epimerase family.</text>
</comment>
<evidence type="ECO:0000256" key="3">
    <source>
        <dbReference type="ARBA" id="ARBA00012083"/>
    </source>
</evidence>
<dbReference type="GO" id="GO:0047938">
    <property type="term" value="F:glucose-6-phosphate 1-epimerase activity"/>
    <property type="evidence" value="ECO:0007669"/>
    <property type="project" value="UniProtKB-UniRule"/>
</dbReference>
<feature type="compositionally biased region" description="Polar residues" evidence="8">
    <location>
        <begin position="10"/>
        <end position="29"/>
    </location>
</feature>
<gene>
    <name evidence="9" type="ORF">GcM1_204017</name>
</gene>
<feature type="active site" evidence="6">
    <location>
        <position position="294"/>
    </location>
</feature>
<evidence type="ECO:0000313" key="10">
    <source>
        <dbReference type="Proteomes" id="UP000285326"/>
    </source>
</evidence>
<protein>
    <recommendedName>
        <fullName evidence="3 5">Glucose-6-phosphate 1-epimerase</fullName>
        <ecNumber evidence="3 5">5.1.3.15</ecNumber>
    </recommendedName>
</protein>
<evidence type="ECO:0000256" key="4">
    <source>
        <dbReference type="ARBA" id="ARBA00023235"/>
    </source>
</evidence>
<dbReference type="InterPro" id="IPR011013">
    <property type="entry name" value="Gal_mutarotase_sf_dom"/>
</dbReference>
<keyword evidence="4 5" id="KW-0413">Isomerase</keyword>
<dbReference type="PANTHER" id="PTHR11122:SF13">
    <property type="entry name" value="GLUCOSE-6-PHOSPHATE 1-EPIMERASE"/>
    <property type="match status" value="1"/>
</dbReference>
<dbReference type="SUPFAM" id="SSF74650">
    <property type="entry name" value="Galactose mutarotase-like"/>
    <property type="match status" value="1"/>
</dbReference>
<reference evidence="9 10" key="1">
    <citation type="journal article" date="2018" name="BMC Genomics">
        <title>Comparative genome analyses reveal sequence features reflecting distinct modes of host-adaptation between dicot and monocot powdery mildew.</title>
        <authorList>
            <person name="Wu Y."/>
            <person name="Ma X."/>
            <person name="Pan Z."/>
            <person name="Kale S.D."/>
            <person name="Song Y."/>
            <person name="King H."/>
            <person name="Zhang Q."/>
            <person name="Presley C."/>
            <person name="Deng X."/>
            <person name="Wei C.I."/>
            <person name="Xiao S."/>
        </authorList>
    </citation>
    <scope>NUCLEOTIDE SEQUENCE [LARGE SCALE GENOMIC DNA]</scope>
    <source>
        <strain evidence="9">UMSG1</strain>
    </source>
</reference>
<dbReference type="EC" id="5.1.3.15" evidence="3 5"/>
<dbReference type="PANTHER" id="PTHR11122">
    <property type="entry name" value="APOSPORY-ASSOCIATED PROTEIN C-RELATED"/>
    <property type="match status" value="1"/>
</dbReference>
<comment type="caution">
    <text evidence="9">The sequence shown here is derived from an EMBL/GenBank/DDBJ whole genome shotgun (WGS) entry which is preliminary data.</text>
</comment>
<dbReference type="CDD" id="cd09020">
    <property type="entry name" value="D-hex-6-P-epi_like"/>
    <property type="match status" value="1"/>
</dbReference>
<proteinExistence type="inferred from homology"/>
<feature type="binding site" evidence="7">
    <location>
        <position position="109"/>
    </location>
    <ligand>
        <name>substrate</name>
    </ligand>
</feature>
<evidence type="ECO:0000256" key="8">
    <source>
        <dbReference type="SAM" id="MobiDB-lite"/>
    </source>
</evidence>
<dbReference type="InterPro" id="IPR014718">
    <property type="entry name" value="GH-type_carb-bd"/>
</dbReference>
<accession>A0A420IXD5</accession>
<organism evidence="9 10">
    <name type="scientific">Golovinomyces cichoracearum</name>
    <dbReference type="NCBI Taxonomy" id="62708"/>
    <lineage>
        <taxon>Eukaryota</taxon>
        <taxon>Fungi</taxon>
        <taxon>Dikarya</taxon>
        <taxon>Ascomycota</taxon>
        <taxon>Pezizomycotina</taxon>
        <taxon>Leotiomycetes</taxon>
        <taxon>Erysiphales</taxon>
        <taxon>Erysiphaceae</taxon>
        <taxon>Golovinomyces</taxon>
    </lineage>
</organism>
<comment type="catalytic activity">
    <reaction evidence="1">
        <text>alpha-D-glucose 6-phosphate = beta-D-glucose 6-phosphate</text>
        <dbReference type="Rhea" id="RHEA:16249"/>
        <dbReference type="ChEBI" id="CHEBI:58225"/>
        <dbReference type="ChEBI" id="CHEBI:58247"/>
        <dbReference type="EC" id="5.1.3.15"/>
    </reaction>
</comment>